<dbReference type="KEGG" id="gfe:Gferi_02515"/>
<dbReference type="InterPro" id="IPR052559">
    <property type="entry name" value="V-haloperoxidase"/>
</dbReference>
<proteinExistence type="predicted"/>
<keyword evidence="3" id="KW-1185">Reference proteome</keyword>
<feature type="domain" description="Phosphatidic acid phosphatase type 2/haloperoxidase" evidence="1">
    <location>
        <begin position="135"/>
        <end position="236"/>
    </location>
</feature>
<dbReference type="STRING" id="1424294.Gferi_02515"/>
<organism evidence="2 3">
    <name type="scientific">Geosporobacter ferrireducens</name>
    <dbReference type="NCBI Taxonomy" id="1424294"/>
    <lineage>
        <taxon>Bacteria</taxon>
        <taxon>Bacillati</taxon>
        <taxon>Bacillota</taxon>
        <taxon>Clostridia</taxon>
        <taxon>Peptostreptococcales</taxon>
        <taxon>Thermotaleaceae</taxon>
        <taxon>Geosporobacter</taxon>
    </lineage>
</organism>
<sequence>MKKDYGNALPIKWSELAYAGEQRLPSPVEKNTNTWPTFFFYRNTKGDFLDHNGKPIHWEIRSPDSIDFIHEELKKVQNTLLNLTQEQITIAEYWNAGPPTKQFTPLIDRLIDTYDISAPRAARILGACNAAANDAMIITWHFKYLWDIPRPNQLDHHLATIICTPYHPSYPSGHSVVAGCMQILLSYFFSPESKRLITLAEECANSRLYGGVHFSIDNTEGLRLGRQIGSLIVNALSEQIDNNLVAIDYQIIEDKKAILPPPPYKQVISYPRDRTCSSLLDERQDPDAR</sequence>
<dbReference type="CDD" id="cd03398">
    <property type="entry name" value="PAP2_haloperoxidase"/>
    <property type="match status" value="1"/>
</dbReference>
<dbReference type="InterPro" id="IPR000326">
    <property type="entry name" value="PAP2/HPO"/>
</dbReference>
<dbReference type="EMBL" id="CP017269">
    <property type="protein sequence ID" value="AOT72960.1"/>
    <property type="molecule type" value="Genomic_DNA"/>
</dbReference>
<evidence type="ECO:0000259" key="1">
    <source>
        <dbReference type="Pfam" id="PF01569"/>
    </source>
</evidence>
<evidence type="ECO:0000313" key="3">
    <source>
        <dbReference type="Proteomes" id="UP000095743"/>
    </source>
</evidence>
<name>A0A1D8GPU5_9FIRM</name>
<evidence type="ECO:0000313" key="2">
    <source>
        <dbReference type="EMBL" id="AOT72960.1"/>
    </source>
</evidence>
<dbReference type="Gene3D" id="1.10.606.20">
    <property type="match status" value="1"/>
</dbReference>
<dbReference type="GO" id="GO:0004601">
    <property type="term" value="F:peroxidase activity"/>
    <property type="evidence" value="ECO:0007669"/>
    <property type="project" value="UniProtKB-KW"/>
</dbReference>
<dbReference type="PANTHER" id="PTHR34599:SF1">
    <property type="entry name" value="PHOSPHATIDIC ACID PHOSPHATASE TYPE 2_HALOPEROXIDASE DOMAIN-CONTAINING PROTEIN"/>
    <property type="match status" value="1"/>
</dbReference>
<keyword evidence="2" id="KW-0575">Peroxidase</keyword>
<gene>
    <name evidence="2" type="ORF">Gferi_02515</name>
</gene>
<protein>
    <submittedName>
        <fullName evidence="2">Chloroperoxidase</fullName>
    </submittedName>
</protein>
<dbReference type="SUPFAM" id="SSF48317">
    <property type="entry name" value="Acid phosphatase/Vanadium-dependent haloperoxidase"/>
    <property type="match status" value="1"/>
</dbReference>
<dbReference type="InterPro" id="IPR036938">
    <property type="entry name" value="PAP2/HPO_sf"/>
</dbReference>
<dbReference type="Proteomes" id="UP000095743">
    <property type="component" value="Chromosome"/>
</dbReference>
<dbReference type="PANTHER" id="PTHR34599">
    <property type="entry name" value="PEROXIDASE-RELATED"/>
    <property type="match status" value="1"/>
</dbReference>
<keyword evidence="2" id="KW-0560">Oxidoreductase</keyword>
<dbReference type="AlphaFoldDB" id="A0A1D8GPU5"/>
<reference evidence="2 3" key="1">
    <citation type="submission" date="2016-09" db="EMBL/GenBank/DDBJ databases">
        <title>Genomic analysis reveals versatility of anaerobic energy metabolism of Geosporobacter ferrireducens IRF9 of phylum Firmicutes.</title>
        <authorList>
            <person name="Kim S.-J."/>
        </authorList>
    </citation>
    <scope>NUCLEOTIDE SEQUENCE [LARGE SCALE GENOMIC DNA]</scope>
    <source>
        <strain evidence="2 3">IRF9</strain>
    </source>
</reference>
<dbReference type="Pfam" id="PF01569">
    <property type="entry name" value="PAP2"/>
    <property type="match status" value="1"/>
</dbReference>
<accession>A0A1D8GPU5</accession>